<keyword evidence="3" id="KW-1185">Reference proteome</keyword>
<evidence type="ECO:0000313" key="3">
    <source>
        <dbReference type="Proteomes" id="UP000320481"/>
    </source>
</evidence>
<name>A0A5C6K537_9ACTN</name>
<dbReference type="Gene3D" id="2.60.40.1260">
    <property type="entry name" value="Lamin Tail domain"/>
    <property type="match status" value="1"/>
</dbReference>
<dbReference type="Pfam" id="PF00932">
    <property type="entry name" value="LTD"/>
    <property type="match status" value="1"/>
</dbReference>
<accession>A0A5C6K537</accession>
<sequence>MRTRRNGNAFRVPPEIPRRCHRVRVCGHPAVTSTTHPAKRGTSVSVSVLSAVRQLTAASAVAAAVVGAAALPAVAAGHHSGRSHGVVYLSGARYDSTGRGARSNAALNRQWVAVSNESRRAVNLNGWTLSDAAGHTFTFHHYTLGARATVRVRTGVGHDTRSDLYQDRRSEVWNRADSARLRNDRGRLVDEISWGGHRVVTHPRRGGHHHG</sequence>
<evidence type="ECO:0000259" key="1">
    <source>
        <dbReference type="PROSITE" id="PS51841"/>
    </source>
</evidence>
<comment type="caution">
    <text evidence="2">The sequence shown here is derived from an EMBL/GenBank/DDBJ whole genome shotgun (WGS) entry which is preliminary data.</text>
</comment>
<protein>
    <submittedName>
        <fullName evidence="2">Lamin tail domain-containing protein</fullName>
    </submittedName>
</protein>
<dbReference type="AlphaFoldDB" id="A0A5C6K537"/>
<proteinExistence type="predicted"/>
<reference evidence="2" key="1">
    <citation type="journal article" date="2019" name="Microbiol. Resour. Announc.">
        <title>Draft Genomic Sequences of Streptomyces misionensis and Streptomyces albidoflavus, bacteria applied for phytopathogen biocontrol.</title>
        <authorList>
            <person name="Pylro V."/>
            <person name="Dias A."/>
            <person name="Andreote F."/>
            <person name="Varani A."/>
            <person name="Andreote C."/>
            <person name="Bernardo E."/>
            <person name="Martins T."/>
        </authorList>
    </citation>
    <scope>NUCLEOTIDE SEQUENCE [LARGE SCALE GENOMIC DNA]</scope>
    <source>
        <strain evidence="2">66</strain>
    </source>
</reference>
<organism evidence="2 3">
    <name type="scientific">Streptomyces misionensis</name>
    <dbReference type="NCBI Taxonomy" id="67331"/>
    <lineage>
        <taxon>Bacteria</taxon>
        <taxon>Bacillati</taxon>
        <taxon>Actinomycetota</taxon>
        <taxon>Actinomycetes</taxon>
        <taxon>Kitasatosporales</taxon>
        <taxon>Streptomycetaceae</taxon>
        <taxon>Streptomyces</taxon>
    </lineage>
</organism>
<dbReference type="Proteomes" id="UP000320481">
    <property type="component" value="Unassembled WGS sequence"/>
</dbReference>
<dbReference type="SUPFAM" id="SSF74853">
    <property type="entry name" value="Lamin A/C globular tail domain"/>
    <property type="match status" value="1"/>
</dbReference>
<dbReference type="EMBL" id="VOGW01000019">
    <property type="protein sequence ID" value="TWV56798.1"/>
    <property type="molecule type" value="Genomic_DNA"/>
</dbReference>
<evidence type="ECO:0000313" key="2">
    <source>
        <dbReference type="EMBL" id="TWV56798.1"/>
    </source>
</evidence>
<gene>
    <name evidence="2" type="ORF">FRZ03_03495</name>
</gene>
<dbReference type="PROSITE" id="PS51841">
    <property type="entry name" value="LTD"/>
    <property type="match status" value="1"/>
</dbReference>
<feature type="domain" description="LTD" evidence="1">
    <location>
        <begin position="75"/>
        <end position="201"/>
    </location>
</feature>
<dbReference type="InterPro" id="IPR036415">
    <property type="entry name" value="Lamin_tail_dom_sf"/>
</dbReference>
<dbReference type="InterPro" id="IPR001322">
    <property type="entry name" value="Lamin_tail_dom"/>
</dbReference>